<organism evidence="1">
    <name type="scientific">Tenacibaculum sp. Pbs-1</name>
    <dbReference type="NCBI Taxonomy" id="3238748"/>
    <lineage>
        <taxon>Bacteria</taxon>
        <taxon>Pseudomonadati</taxon>
        <taxon>Bacteroidota</taxon>
        <taxon>Flavobacteriia</taxon>
        <taxon>Flavobacteriales</taxon>
        <taxon>Flavobacteriaceae</taxon>
        <taxon>Tenacibaculum</taxon>
    </lineage>
</organism>
<gene>
    <name evidence="1" type="ORF">Pbs1_08170</name>
</gene>
<reference evidence="1" key="1">
    <citation type="submission" date="2024-08" db="EMBL/GenBank/DDBJ databases">
        <title>Whole genome sequence of Tenacibaculum sp. strain pbs-1 associated with black-spot shell disease in Akoya pearl oysters.</title>
        <authorList>
            <person name="Sakatoku A."/>
            <person name="Suzuki T."/>
            <person name="Hatano K."/>
            <person name="Seki M."/>
            <person name="Tanaka D."/>
            <person name="Nakamura S."/>
            <person name="Suzuki N."/>
            <person name="Isshiki T."/>
        </authorList>
    </citation>
    <scope>NUCLEOTIDE SEQUENCE</scope>
    <source>
        <strain evidence="1">Pbs-1</strain>
    </source>
</reference>
<dbReference type="EMBL" id="AP035888">
    <property type="protein sequence ID" value="BFP67474.1"/>
    <property type="molecule type" value="Genomic_DNA"/>
</dbReference>
<protein>
    <submittedName>
        <fullName evidence="1">Uncharacterized protein</fullName>
    </submittedName>
</protein>
<name>A0AB33L0E0_9FLAO</name>
<sequence>MYNPIITNKPNTISIVFILLLKKKGSINEAKKAPVLIITKATDTFDTFIALKNVIQCTAIITPEMANLINAFFSTLNDFFLIKKYKAIKPTANNILNQTKGTASIDINAPKIAVNPQINTIKCKSK</sequence>
<dbReference type="AlphaFoldDB" id="A0AB33L0E0"/>
<evidence type="ECO:0000313" key="1">
    <source>
        <dbReference type="EMBL" id="BFP67474.1"/>
    </source>
</evidence>
<proteinExistence type="predicted"/>
<accession>A0AB33L0E0</accession>